<reference evidence="1 2" key="1">
    <citation type="submission" date="2015-08" db="EMBL/GenBank/DDBJ databases">
        <title>Emmonsia species relationships and genome sequence.</title>
        <authorList>
            <person name="Cuomo C.A."/>
            <person name="Schwartz I.S."/>
            <person name="Kenyon C."/>
            <person name="De Hoog G.S."/>
            <person name="Govender N.P."/>
            <person name="Botha A."/>
            <person name="Moreno L."/>
            <person name="De Vries M."/>
            <person name="Munoz J.F."/>
            <person name="Stielow J.B."/>
        </authorList>
    </citation>
    <scope>NUCLEOTIDE SEQUENCE [LARGE SCALE GENOMIC DNA]</scope>
    <source>
        <strain evidence="1 2">EI222</strain>
    </source>
</reference>
<keyword evidence="2" id="KW-1185">Reference proteome</keyword>
<accession>A0A1J9R5V5</accession>
<comment type="caution">
    <text evidence="1">The sequence shown here is derived from an EMBL/GenBank/DDBJ whole genome shotgun (WGS) entry which is preliminary data.</text>
</comment>
<evidence type="ECO:0000313" key="1">
    <source>
        <dbReference type="EMBL" id="OJD23013.1"/>
    </source>
</evidence>
<proteinExistence type="predicted"/>
<dbReference type="Proteomes" id="UP000242791">
    <property type="component" value="Unassembled WGS sequence"/>
</dbReference>
<evidence type="ECO:0000313" key="2">
    <source>
        <dbReference type="Proteomes" id="UP000242791"/>
    </source>
</evidence>
<dbReference type="EMBL" id="LGTZ01000898">
    <property type="protein sequence ID" value="OJD23013.1"/>
    <property type="molecule type" value="Genomic_DNA"/>
</dbReference>
<dbReference type="AlphaFoldDB" id="A0A1J9R5V5"/>
<dbReference type="OrthoDB" id="199238at2759"/>
<sequence length="56" mass="6211">MLGTNLAGGREPIGGRLREVHEGMELPEYLKDRDYGSGMVASFTKEKERGILCGER</sequence>
<protein>
    <submittedName>
        <fullName evidence="1">Uncharacterized protein</fullName>
    </submittedName>
</protein>
<dbReference type="VEuPathDB" id="FungiDB:ACJ73_05631"/>
<name>A0A1J9R5V5_9EURO</name>
<organism evidence="1 2">
    <name type="scientific">Blastomyces percursus</name>
    <dbReference type="NCBI Taxonomy" id="1658174"/>
    <lineage>
        <taxon>Eukaryota</taxon>
        <taxon>Fungi</taxon>
        <taxon>Dikarya</taxon>
        <taxon>Ascomycota</taxon>
        <taxon>Pezizomycotina</taxon>
        <taxon>Eurotiomycetes</taxon>
        <taxon>Eurotiomycetidae</taxon>
        <taxon>Onygenales</taxon>
        <taxon>Ajellomycetaceae</taxon>
        <taxon>Blastomyces</taxon>
    </lineage>
</organism>
<gene>
    <name evidence="1" type="ORF">ACJ73_05631</name>
</gene>